<evidence type="ECO:0000256" key="2">
    <source>
        <dbReference type="SAM" id="SignalP"/>
    </source>
</evidence>
<reference evidence="3" key="1">
    <citation type="journal article" date="2015" name="Proc. Natl. Acad. Sci. U.S.A.">
        <title>Bacterial clade with the ribosomal RNA operon on a small plasmid rather than the chromosome.</title>
        <authorList>
            <person name="Anda M."/>
            <person name="Ohtsubo Y."/>
            <person name="Okubo T."/>
            <person name="Sugawara M."/>
            <person name="Nagata Y."/>
            <person name="Tsuda M."/>
            <person name="Minamisawa K."/>
            <person name="Mitsui H."/>
        </authorList>
    </citation>
    <scope>NUCLEOTIDE SEQUENCE</scope>
    <source>
        <strain evidence="3">JCM 14755</strain>
    </source>
</reference>
<sequence>MPGRCLRLVLPLLCWLIYAMPALAQTLSVVTSYPATFTEPFRASFEARNPEIRLNFIHRNTASGLRFVMERTQAPADLFWASSPDAFERLKALGALRRLSVEATGLRAPGGYPVDDPDGYFRGFSLARYGVVYDPIALQKAGLQVPARWTDLLERGYAGQIGMATPVRSGTTHLMIERILQHYGWDRGWAILSRLGGNLSTVTARSFGVASGVAQRRFAIGLSIDFLADLPRDAVSIPHFKPLEPELVVPASIGILARSAHPDDAARFLTFVLSLEGQRLLTSSAIARTPVHPALNQSLTPGLQGPGFDAALSARRYELVNLLFEEQVVRRRRALSRIWRDLDALRPDARADAARALIEEPALSQAEALILSDKHEVWQPAIARSASQNALVEQLRRRLEGQMGEAERLLQAPGARP</sequence>
<dbReference type="GO" id="GO:0030288">
    <property type="term" value="C:outer membrane-bounded periplasmic space"/>
    <property type="evidence" value="ECO:0007669"/>
    <property type="project" value="TreeGrafter"/>
</dbReference>
<evidence type="ECO:0000256" key="1">
    <source>
        <dbReference type="ARBA" id="ARBA00022729"/>
    </source>
</evidence>
<feature type="signal peptide" evidence="2">
    <location>
        <begin position="1"/>
        <end position="24"/>
    </location>
</feature>
<dbReference type="PANTHER" id="PTHR30006:SF25">
    <property type="entry name" value="PHOSPHOGLYCERATE TRANSPORT REGULATORY PROTEIN PGTC"/>
    <property type="match status" value="1"/>
</dbReference>
<feature type="chain" id="PRO_5006058060" evidence="2">
    <location>
        <begin position="25"/>
        <end position="417"/>
    </location>
</feature>
<proteinExistence type="predicted"/>
<dbReference type="AlphaFoldDB" id="A0A0P0Z3K8"/>
<dbReference type="PANTHER" id="PTHR30006">
    <property type="entry name" value="THIAMINE-BINDING PERIPLASMIC PROTEIN-RELATED"/>
    <property type="match status" value="1"/>
</dbReference>
<accession>A0A0P0Z3K8</accession>
<dbReference type="RefSeq" id="WP_062225962.1">
    <property type="nucleotide sequence ID" value="NZ_BBWR01000002.1"/>
</dbReference>
<evidence type="ECO:0000313" key="3">
    <source>
        <dbReference type="EMBL" id="BAT28562.1"/>
    </source>
</evidence>
<dbReference type="Pfam" id="PF13343">
    <property type="entry name" value="SBP_bac_6"/>
    <property type="match status" value="1"/>
</dbReference>
<dbReference type="OrthoDB" id="7374867at2"/>
<organism evidence="3">
    <name type="scientific">Aureimonas frigidaquae</name>
    <dbReference type="NCBI Taxonomy" id="424757"/>
    <lineage>
        <taxon>Bacteria</taxon>
        <taxon>Pseudomonadati</taxon>
        <taxon>Pseudomonadota</taxon>
        <taxon>Alphaproteobacteria</taxon>
        <taxon>Hyphomicrobiales</taxon>
        <taxon>Aurantimonadaceae</taxon>
        <taxon>Aureimonas</taxon>
    </lineage>
</organism>
<protein>
    <submittedName>
        <fullName evidence="3">Extracellular solute-binding protein family 1</fullName>
    </submittedName>
</protein>
<name>A0A0P0Z3K8_9HYPH</name>
<dbReference type="SUPFAM" id="SSF53850">
    <property type="entry name" value="Periplasmic binding protein-like II"/>
    <property type="match status" value="1"/>
</dbReference>
<dbReference type="Gene3D" id="3.40.190.10">
    <property type="entry name" value="Periplasmic binding protein-like II"/>
    <property type="match status" value="2"/>
</dbReference>
<keyword evidence="1 2" id="KW-0732">Signal</keyword>
<dbReference type="EMBL" id="LC066377">
    <property type="protein sequence ID" value="BAT28562.1"/>
    <property type="molecule type" value="Genomic_DNA"/>
</dbReference>